<sequence length="149" mass="16947">MSDAQIKKTLLQGEEFILIKKANLQLEEKQVAAKIRIPNSWNTGEVPVGLLIEAIGQATELLIRHCYPIKGMLYLAQLKNVKIHSALISTEYFDDMSIQSEIVEKVQGNILSRGKMSIGEIYLYELTMNHYMVEEDKNGADARNDFEKM</sequence>
<evidence type="ECO:0000313" key="1">
    <source>
        <dbReference type="EMBL" id="TCZ77160.1"/>
    </source>
</evidence>
<accession>A0A4R4EDP8</accession>
<gene>
    <name evidence="1" type="ORF">E0485_11915</name>
</gene>
<proteinExistence type="predicted"/>
<protein>
    <submittedName>
        <fullName evidence="1">Uncharacterized protein</fullName>
    </submittedName>
</protein>
<dbReference type="Gene3D" id="3.10.129.10">
    <property type="entry name" value="Hotdog Thioesterase"/>
    <property type="match status" value="1"/>
</dbReference>
<keyword evidence="2" id="KW-1185">Reference proteome</keyword>
<evidence type="ECO:0000313" key="2">
    <source>
        <dbReference type="Proteomes" id="UP000295418"/>
    </source>
</evidence>
<reference evidence="1 2" key="1">
    <citation type="submission" date="2019-03" db="EMBL/GenBank/DDBJ databases">
        <authorList>
            <person name="Kim M.K.M."/>
        </authorList>
    </citation>
    <scope>NUCLEOTIDE SEQUENCE [LARGE SCALE GENOMIC DNA]</scope>
    <source>
        <strain evidence="1 2">18JY21-1</strain>
    </source>
</reference>
<name>A0A4R4EDP8_9BACL</name>
<dbReference type="RefSeq" id="WP_132418261.1">
    <property type="nucleotide sequence ID" value="NZ_SKFG01000010.1"/>
</dbReference>
<organism evidence="1 2">
    <name type="scientific">Paenibacillus albiflavus</name>
    <dbReference type="NCBI Taxonomy" id="2545760"/>
    <lineage>
        <taxon>Bacteria</taxon>
        <taxon>Bacillati</taxon>
        <taxon>Bacillota</taxon>
        <taxon>Bacilli</taxon>
        <taxon>Bacillales</taxon>
        <taxon>Paenibacillaceae</taxon>
        <taxon>Paenibacillus</taxon>
    </lineage>
</organism>
<dbReference type="AlphaFoldDB" id="A0A4R4EDP8"/>
<comment type="caution">
    <text evidence="1">The sequence shown here is derived from an EMBL/GenBank/DDBJ whole genome shotgun (WGS) entry which is preliminary data.</text>
</comment>
<dbReference type="Proteomes" id="UP000295418">
    <property type="component" value="Unassembled WGS sequence"/>
</dbReference>
<dbReference type="EMBL" id="SKFG01000010">
    <property type="protein sequence ID" value="TCZ77160.1"/>
    <property type="molecule type" value="Genomic_DNA"/>
</dbReference>